<sequence>MARISELHYSNAYARNSGVSEFLEVALRPSEDPADFVVGFYEADGSLGIEVPLTDPRVTMTIDPDNGERIYVLSADNLPIQLTDPDGGGANNYEAFALTDTATSEVIDFYDIGGGAQNITALGGAAAGAVSENLPVLTGPSSTTSTIQFNQPDPGQVSYGPAGAGDTGLACFVAGTRVQTPSGPRRIEALAPGDLVLTRDEGALPVRWIGRRCVRGTGDFAPVRFAAGRYGATAPVWVSPQHRVLIDGWRAELYCGAEEILVPAKALVDGRGVRQQPRAQVCYVHLLFDSHQIVQTCGLWSESYFPALAGIAGGCEATERELAALFPDLTRDGFGAAARPVQRVRIGALLRAA</sequence>
<dbReference type="OrthoDB" id="6305173at2"/>
<evidence type="ECO:0000313" key="2">
    <source>
        <dbReference type="EMBL" id="RKF13984.1"/>
    </source>
</evidence>
<name>A0A3A8AWH7_9RHOB</name>
<dbReference type="InterPro" id="IPR036844">
    <property type="entry name" value="Hint_dom_sf"/>
</dbReference>
<dbReference type="Pfam" id="PF13403">
    <property type="entry name" value="Hint_2"/>
    <property type="match status" value="1"/>
</dbReference>
<reference evidence="2 3" key="1">
    <citation type="submission" date="2018-09" db="EMBL/GenBank/DDBJ databases">
        <title>Roseovarius spongiae sp. nov., isolated from a marine sponge.</title>
        <authorList>
            <person name="Zhuang L."/>
            <person name="Luo L."/>
        </authorList>
    </citation>
    <scope>NUCLEOTIDE SEQUENCE [LARGE SCALE GENOMIC DNA]</scope>
    <source>
        <strain evidence="2 3">HN-E21</strain>
    </source>
</reference>
<comment type="caution">
    <text evidence="2">The sequence shown here is derived from an EMBL/GenBank/DDBJ whole genome shotgun (WGS) entry which is preliminary data.</text>
</comment>
<gene>
    <name evidence="2" type="ORF">D6850_12435</name>
</gene>
<keyword evidence="3" id="KW-1185">Reference proteome</keyword>
<evidence type="ECO:0000259" key="1">
    <source>
        <dbReference type="Pfam" id="PF13403"/>
    </source>
</evidence>
<proteinExistence type="predicted"/>
<dbReference type="AlphaFoldDB" id="A0A3A8AWH7"/>
<organism evidence="2 3">
    <name type="scientific">Roseovarius spongiae</name>
    <dbReference type="NCBI Taxonomy" id="2320272"/>
    <lineage>
        <taxon>Bacteria</taxon>
        <taxon>Pseudomonadati</taxon>
        <taxon>Pseudomonadota</taxon>
        <taxon>Alphaproteobacteria</taxon>
        <taxon>Rhodobacterales</taxon>
        <taxon>Roseobacteraceae</taxon>
        <taxon>Roseovarius</taxon>
    </lineage>
</organism>
<dbReference type="Gene3D" id="2.170.16.10">
    <property type="entry name" value="Hedgehog/Intein (Hint) domain"/>
    <property type="match status" value="1"/>
</dbReference>
<dbReference type="EMBL" id="RAPE01000003">
    <property type="protein sequence ID" value="RKF13984.1"/>
    <property type="molecule type" value="Genomic_DNA"/>
</dbReference>
<evidence type="ECO:0000313" key="3">
    <source>
        <dbReference type="Proteomes" id="UP000281128"/>
    </source>
</evidence>
<accession>A0A3A8AWH7</accession>
<dbReference type="RefSeq" id="WP_121167385.1">
    <property type="nucleotide sequence ID" value="NZ_RAPE01000003.1"/>
</dbReference>
<feature type="domain" description="Hedgehog/Intein (Hint)" evidence="1">
    <location>
        <begin position="171"/>
        <end position="306"/>
    </location>
</feature>
<dbReference type="SUPFAM" id="SSF51294">
    <property type="entry name" value="Hedgehog/intein (Hint) domain"/>
    <property type="match status" value="1"/>
</dbReference>
<protein>
    <submittedName>
        <fullName evidence="2">Type I secretion protein</fullName>
    </submittedName>
</protein>
<dbReference type="InterPro" id="IPR028992">
    <property type="entry name" value="Hedgehog/Intein_dom"/>
</dbReference>
<dbReference type="Proteomes" id="UP000281128">
    <property type="component" value="Unassembled WGS sequence"/>
</dbReference>